<evidence type="ECO:0000256" key="2">
    <source>
        <dbReference type="ARBA" id="ARBA00022692"/>
    </source>
</evidence>
<feature type="transmembrane region" description="Helical" evidence="5">
    <location>
        <begin position="132"/>
        <end position="156"/>
    </location>
</feature>
<reference evidence="6" key="1">
    <citation type="submission" date="2021-07" db="EMBL/GenBank/DDBJ databases">
        <authorList>
            <person name="Branca A.L. A."/>
        </authorList>
    </citation>
    <scope>NUCLEOTIDE SEQUENCE</scope>
</reference>
<evidence type="ECO:0000256" key="4">
    <source>
        <dbReference type="ARBA" id="ARBA00023136"/>
    </source>
</evidence>
<proteinExistence type="predicted"/>
<dbReference type="InterPro" id="IPR007568">
    <property type="entry name" value="RTA1"/>
</dbReference>
<dbReference type="EMBL" id="CAJVPD010000110">
    <property type="protein sequence ID" value="CAG8327989.1"/>
    <property type="molecule type" value="Genomic_DNA"/>
</dbReference>
<dbReference type="Proteomes" id="UP001152592">
    <property type="component" value="Unassembled WGS sequence"/>
</dbReference>
<dbReference type="PANTHER" id="PTHR31465">
    <property type="entry name" value="PROTEIN RTA1-RELATED"/>
    <property type="match status" value="1"/>
</dbReference>
<organism evidence="6 7">
    <name type="scientific">Penicillium salamii</name>
    <dbReference type="NCBI Taxonomy" id="1612424"/>
    <lineage>
        <taxon>Eukaryota</taxon>
        <taxon>Fungi</taxon>
        <taxon>Dikarya</taxon>
        <taxon>Ascomycota</taxon>
        <taxon>Pezizomycotina</taxon>
        <taxon>Eurotiomycetes</taxon>
        <taxon>Eurotiomycetidae</taxon>
        <taxon>Eurotiales</taxon>
        <taxon>Aspergillaceae</taxon>
        <taxon>Penicillium</taxon>
    </lineage>
</organism>
<evidence type="ECO:0000256" key="1">
    <source>
        <dbReference type="ARBA" id="ARBA00004141"/>
    </source>
</evidence>
<dbReference type="GO" id="GO:0000324">
    <property type="term" value="C:fungal-type vacuole"/>
    <property type="evidence" value="ECO:0007669"/>
    <property type="project" value="TreeGrafter"/>
</dbReference>
<sequence>MSISICTPSTSSLDLAYIQYLPSVPGNAFLVAWFASLLLVQIVTLVLYRTWGFSTAMICGLILEVIGYVGRIQLHCNPFGYTEFLIISHFRPRTYTTIFVTCDVISLILQAAGAAITSGATDNDIRTEGINIMIAGLAFQVGALGLFIALGLEYTVRSMMQPRGPRTVRLLSPGELEGAAITSTWKWKLFLICIPVAAITIFVRSFFRVFELNGGFHSDLANNEPALMVLDGVMTAIACFCLTISHPGFVMGSRWNTVKSASG</sequence>
<dbReference type="PANTHER" id="PTHR31465:SF9">
    <property type="entry name" value="SPHINGOID LONG-CHAIN BASE TRANSPORTER RSB1"/>
    <property type="match status" value="1"/>
</dbReference>
<name>A0A9W4IRY0_9EURO</name>
<gene>
    <name evidence="6" type="ORF">PSALAMII_LOCUS2473</name>
</gene>
<dbReference type="OrthoDB" id="269227at2759"/>
<evidence type="ECO:0008006" key="8">
    <source>
        <dbReference type="Google" id="ProtNLM"/>
    </source>
</evidence>
<protein>
    <recommendedName>
        <fullName evidence="8">RTA-like protein</fullName>
    </recommendedName>
</protein>
<evidence type="ECO:0000256" key="3">
    <source>
        <dbReference type="ARBA" id="ARBA00022989"/>
    </source>
</evidence>
<comment type="subcellular location">
    <subcellularLocation>
        <location evidence="1">Membrane</location>
        <topology evidence="1">Multi-pass membrane protein</topology>
    </subcellularLocation>
</comment>
<comment type="caution">
    <text evidence="6">The sequence shown here is derived from an EMBL/GenBank/DDBJ whole genome shotgun (WGS) entry which is preliminary data.</text>
</comment>
<dbReference type="Pfam" id="PF04479">
    <property type="entry name" value="RTA1"/>
    <property type="match status" value="1"/>
</dbReference>
<feature type="transmembrane region" description="Helical" evidence="5">
    <location>
        <begin position="189"/>
        <end position="207"/>
    </location>
</feature>
<evidence type="ECO:0000313" key="6">
    <source>
        <dbReference type="EMBL" id="CAG8327989.1"/>
    </source>
</evidence>
<dbReference type="AlphaFoldDB" id="A0A9W4IRY0"/>
<keyword evidence="3 5" id="KW-1133">Transmembrane helix</keyword>
<evidence type="ECO:0000313" key="7">
    <source>
        <dbReference type="Proteomes" id="UP001152592"/>
    </source>
</evidence>
<accession>A0A9W4IRY0</accession>
<evidence type="ECO:0000256" key="5">
    <source>
        <dbReference type="SAM" id="Phobius"/>
    </source>
</evidence>
<keyword evidence="4 5" id="KW-0472">Membrane</keyword>
<feature type="transmembrane region" description="Helical" evidence="5">
    <location>
        <begin position="227"/>
        <end position="250"/>
    </location>
</feature>
<feature type="transmembrane region" description="Helical" evidence="5">
    <location>
        <begin position="28"/>
        <end position="48"/>
    </location>
</feature>
<dbReference type="GO" id="GO:0005886">
    <property type="term" value="C:plasma membrane"/>
    <property type="evidence" value="ECO:0007669"/>
    <property type="project" value="TreeGrafter"/>
</dbReference>
<feature type="transmembrane region" description="Helical" evidence="5">
    <location>
        <begin position="98"/>
        <end position="120"/>
    </location>
</feature>
<keyword evidence="2 5" id="KW-0812">Transmembrane</keyword>